<reference evidence="2 3" key="1">
    <citation type="submission" date="2019-06" db="EMBL/GenBank/DDBJ databases">
        <title>Sequencing the genomes of 1000 actinobacteria strains.</title>
        <authorList>
            <person name="Klenk H.-P."/>
        </authorList>
    </citation>
    <scope>NUCLEOTIDE SEQUENCE [LARGE SCALE GENOMIC DNA]</scope>
    <source>
        <strain evidence="2 3">DSM 44826</strain>
    </source>
</reference>
<dbReference type="EMBL" id="VIWT01000001">
    <property type="protein sequence ID" value="TWF97710.1"/>
    <property type="molecule type" value="Genomic_DNA"/>
</dbReference>
<dbReference type="OrthoDB" id="4216285at2"/>
<keyword evidence="3" id="KW-1185">Reference proteome</keyword>
<organism evidence="2 3">
    <name type="scientific">Kitasatospora viridis</name>
    <dbReference type="NCBI Taxonomy" id="281105"/>
    <lineage>
        <taxon>Bacteria</taxon>
        <taxon>Bacillati</taxon>
        <taxon>Actinomycetota</taxon>
        <taxon>Actinomycetes</taxon>
        <taxon>Kitasatosporales</taxon>
        <taxon>Streptomycetaceae</taxon>
        <taxon>Kitasatospora</taxon>
    </lineage>
</organism>
<feature type="transmembrane region" description="Helical" evidence="1">
    <location>
        <begin position="233"/>
        <end position="257"/>
    </location>
</feature>
<dbReference type="Proteomes" id="UP000317940">
    <property type="component" value="Unassembled WGS sequence"/>
</dbReference>
<feature type="transmembrane region" description="Helical" evidence="1">
    <location>
        <begin position="278"/>
        <end position="300"/>
    </location>
</feature>
<protein>
    <recommendedName>
        <fullName evidence="4">FtsX-like permease family protein</fullName>
    </recommendedName>
</protein>
<evidence type="ECO:0000256" key="1">
    <source>
        <dbReference type="SAM" id="Phobius"/>
    </source>
</evidence>
<keyword evidence="1" id="KW-0472">Membrane</keyword>
<feature type="transmembrane region" description="Helical" evidence="1">
    <location>
        <begin position="184"/>
        <end position="205"/>
    </location>
</feature>
<sequence>MFYLRLARGYRVLDLGRWLLTATAAAVVAGFLLRALGRALSDPPGAHAAASRLLWCLPPLLAVGWFAAYAARALPAQRPERMTGLTAAGAGPGRLRLLIAAEIALACALGAVVTLLVFLVLRNYVAGPALAPELGMGVPLPPAAPIALVALLPLVGGISAACAVPVDQALPGRQEPLRTRRFGWPLITAAALLTVGGTFTELYGLRPAAAYDAKPITLPADLGHTDALLLGGWATAALGAALLTGPLLAGAGRLLALGRPSVRRLLAGRGLTGAAHRLGAPLAALGLTLAVVLTSVRHWVAPGADGTGPVPAAEALLVTGCAVAAAVARLTELRAARRPTVTTLLRLGGSPRLLASAAVLRWAVAGLVLIATGGLTAVLGAAMLA</sequence>
<evidence type="ECO:0000313" key="2">
    <source>
        <dbReference type="EMBL" id="TWF97710.1"/>
    </source>
</evidence>
<feature type="transmembrane region" description="Helical" evidence="1">
    <location>
        <begin position="95"/>
        <end position="122"/>
    </location>
</feature>
<evidence type="ECO:0000313" key="3">
    <source>
        <dbReference type="Proteomes" id="UP000317940"/>
    </source>
</evidence>
<accession>A0A561UEB8</accession>
<keyword evidence="1" id="KW-0812">Transmembrane</keyword>
<keyword evidence="1" id="KW-1133">Transmembrane helix</keyword>
<feature type="transmembrane region" description="Helical" evidence="1">
    <location>
        <begin position="12"/>
        <end position="32"/>
    </location>
</feature>
<proteinExistence type="predicted"/>
<feature type="transmembrane region" description="Helical" evidence="1">
    <location>
        <begin position="52"/>
        <end position="74"/>
    </location>
</feature>
<dbReference type="PRINTS" id="PR00833">
    <property type="entry name" value="POAALLERGEN"/>
</dbReference>
<dbReference type="RefSeq" id="WP_145904239.1">
    <property type="nucleotide sequence ID" value="NZ_BAAAMZ010000019.1"/>
</dbReference>
<comment type="caution">
    <text evidence="2">The sequence shown here is derived from an EMBL/GenBank/DDBJ whole genome shotgun (WGS) entry which is preliminary data.</text>
</comment>
<name>A0A561UEB8_9ACTN</name>
<dbReference type="AlphaFoldDB" id="A0A561UEB8"/>
<feature type="transmembrane region" description="Helical" evidence="1">
    <location>
        <begin position="142"/>
        <end position="164"/>
    </location>
</feature>
<evidence type="ECO:0008006" key="4">
    <source>
        <dbReference type="Google" id="ProtNLM"/>
    </source>
</evidence>
<feature type="transmembrane region" description="Helical" evidence="1">
    <location>
        <begin position="362"/>
        <end position="384"/>
    </location>
</feature>
<feature type="transmembrane region" description="Helical" evidence="1">
    <location>
        <begin position="312"/>
        <end position="330"/>
    </location>
</feature>
<gene>
    <name evidence="2" type="ORF">FHX73_111505</name>
</gene>